<dbReference type="EMBL" id="KZ668685">
    <property type="protein sequence ID" value="PPR87183.1"/>
    <property type="molecule type" value="Genomic_DNA"/>
</dbReference>
<evidence type="ECO:0000256" key="1">
    <source>
        <dbReference type="SAM" id="MobiDB-lite"/>
    </source>
</evidence>
<proteinExistence type="predicted"/>
<name>A0A2P5W7W3_GOSBA</name>
<dbReference type="Proteomes" id="UP000239757">
    <property type="component" value="Unassembled WGS sequence"/>
</dbReference>
<feature type="region of interest" description="Disordered" evidence="1">
    <location>
        <begin position="130"/>
        <end position="152"/>
    </location>
</feature>
<protein>
    <submittedName>
        <fullName evidence="2">Uncharacterized protein</fullName>
    </submittedName>
</protein>
<organism evidence="2 3">
    <name type="scientific">Gossypium barbadense</name>
    <name type="common">Sea Island cotton</name>
    <name type="synonym">Hibiscus barbadensis</name>
    <dbReference type="NCBI Taxonomy" id="3634"/>
    <lineage>
        <taxon>Eukaryota</taxon>
        <taxon>Viridiplantae</taxon>
        <taxon>Streptophyta</taxon>
        <taxon>Embryophyta</taxon>
        <taxon>Tracheophyta</taxon>
        <taxon>Spermatophyta</taxon>
        <taxon>Magnoliopsida</taxon>
        <taxon>eudicotyledons</taxon>
        <taxon>Gunneridae</taxon>
        <taxon>Pentapetalae</taxon>
        <taxon>rosids</taxon>
        <taxon>malvids</taxon>
        <taxon>Malvales</taxon>
        <taxon>Malvaceae</taxon>
        <taxon>Malvoideae</taxon>
        <taxon>Gossypium</taxon>
    </lineage>
</organism>
<gene>
    <name evidence="2" type="ORF">GOBAR_AA33510</name>
</gene>
<evidence type="ECO:0000313" key="2">
    <source>
        <dbReference type="EMBL" id="PPR87183.1"/>
    </source>
</evidence>
<reference evidence="2 3" key="1">
    <citation type="submission" date="2015-01" db="EMBL/GenBank/DDBJ databases">
        <title>Genome of allotetraploid Gossypium barbadense reveals genomic plasticity and fiber elongation in cotton evolution.</title>
        <authorList>
            <person name="Chen X."/>
            <person name="Liu X."/>
            <person name="Zhao B."/>
            <person name="Zheng H."/>
            <person name="Hu Y."/>
            <person name="Lu G."/>
            <person name="Yang C."/>
            <person name="Chen J."/>
            <person name="Shan C."/>
            <person name="Zhang L."/>
            <person name="Zhou Y."/>
            <person name="Wang L."/>
            <person name="Guo W."/>
            <person name="Bai Y."/>
            <person name="Ruan J."/>
            <person name="Shangguan X."/>
            <person name="Mao Y."/>
            <person name="Jiang J."/>
            <person name="Zhu Y."/>
            <person name="Lei J."/>
            <person name="Kang H."/>
            <person name="Chen S."/>
            <person name="He X."/>
            <person name="Wang R."/>
            <person name="Wang Y."/>
            <person name="Chen J."/>
            <person name="Wang L."/>
            <person name="Yu S."/>
            <person name="Wang B."/>
            <person name="Wei J."/>
            <person name="Song S."/>
            <person name="Lu X."/>
            <person name="Gao Z."/>
            <person name="Gu W."/>
            <person name="Deng X."/>
            <person name="Ma D."/>
            <person name="Wang S."/>
            <person name="Liang W."/>
            <person name="Fang L."/>
            <person name="Cai C."/>
            <person name="Zhu X."/>
            <person name="Zhou B."/>
            <person name="Zhang Y."/>
            <person name="Chen Z."/>
            <person name="Xu S."/>
            <person name="Zhu R."/>
            <person name="Wang S."/>
            <person name="Zhang T."/>
            <person name="Zhao G."/>
        </authorList>
    </citation>
    <scope>NUCLEOTIDE SEQUENCE [LARGE SCALE GENOMIC DNA]</scope>
    <source>
        <strain evidence="3">cv. Xinhai21</strain>
        <tissue evidence="2">Leaf</tissue>
    </source>
</reference>
<accession>A0A2P5W7W3</accession>
<dbReference type="AlphaFoldDB" id="A0A2P5W7W3"/>
<evidence type="ECO:0000313" key="3">
    <source>
        <dbReference type="Proteomes" id="UP000239757"/>
    </source>
</evidence>
<sequence length="152" mass="16656">MATGALMHTARCAGNTKSSNLSQVINVVKIVPGNAAETSCSPRLTGYPRALRWSRHLEPGTGHQPRFTIVTVHAQPKLRRLKMPARKGLRAIGAFRLSGREVRRPRNKPSLSNEMNAIGPSQRQLFIETKKPAVPSEAPPLKPAPWRASPTN</sequence>